<dbReference type="RefSeq" id="WP_274456501.1">
    <property type="nucleotide sequence ID" value="NZ_CP067097.1"/>
</dbReference>
<keyword evidence="1" id="KW-0472">Membrane</keyword>
<evidence type="ECO:0000313" key="2">
    <source>
        <dbReference type="EMBL" id="MDQ0188908.1"/>
    </source>
</evidence>
<keyword evidence="3" id="KW-1185">Reference proteome</keyword>
<keyword evidence="1" id="KW-1133">Transmembrane helix</keyword>
<sequence>MGEMAWIAGWIPLLSILVSVVVYRWLKNAWVPTVAVLVLPAVAMLIWFDLANFWPWLLLYLLLCWVSCWATQQVQNLRQRRRQA</sequence>
<evidence type="ECO:0008006" key="4">
    <source>
        <dbReference type="Google" id="ProtNLM"/>
    </source>
</evidence>
<evidence type="ECO:0000313" key="3">
    <source>
        <dbReference type="Proteomes" id="UP001232973"/>
    </source>
</evidence>
<proteinExistence type="predicted"/>
<gene>
    <name evidence="2" type="ORF">J2S03_000722</name>
</gene>
<feature type="transmembrane region" description="Helical" evidence="1">
    <location>
        <begin position="30"/>
        <end position="48"/>
    </location>
</feature>
<organism evidence="2 3">
    <name type="scientific">Alicyclobacillus cycloheptanicus</name>
    <dbReference type="NCBI Taxonomy" id="1457"/>
    <lineage>
        <taxon>Bacteria</taxon>
        <taxon>Bacillati</taxon>
        <taxon>Bacillota</taxon>
        <taxon>Bacilli</taxon>
        <taxon>Bacillales</taxon>
        <taxon>Alicyclobacillaceae</taxon>
        <taxon>Alicyclobacillus</taxon>
    </lineage>
</organism>
<dbReference type="Proteomes" id="UP001232973">
    <property type="component" value="Unassembled WGS sequence"/>
</dbReference>
<feature type="transmembrane region" description="Helical" evidence="1">
    <location>
        <begin position="6"/>
        <end position="23"/>
    </location>
</feature>
<dbReference type="EMBL" id="JAUSTP010000003">
    <property type="protein sequence ID" value="MDQ0188908.1"/>
    <property type="molecule type" value="Genomic_DNA"/>
</dbReference>
<feature type="transmembrane region" description="Helical" evidence="1">
    <location>
        <begin position="54"/>
        <end position="72"/>
    </location>
</feature>
<comment type="caution">
    <text evidence="2">The sequence shown here is derived from an EMBL/GenBank/DDBJ whole genome shotgun (WGS) entry which is preliminary data.</text>
</comment>
<protein>
    <recommendedName>
        <fullName evidence="4">DUF2484 family protein</fullName>
    </recommendedName>
</protein>
<name>A0ABT9XF30_9BACL</name>
<evidence type="ECO:0000256" key="1">
    <source>
        <dbReference type="SAM" id="Phobius"/>
    </source>
</evidence>
<keyword evidence="1" id="KW-0812">Transmembrane</keyword>
<reference evidence="2 3" key="1">
    <citation type="submission" date="2023-07" db="EMBL/GenBank/DDBJ databases">
        <title>Genomic Encyclopedia of Type Strains, Phase IV (KMG-IV): sequencing the most valuable type-strain genomes for metagenomic binning, comparative biology and taxonomic classification.</title>
        <authorList>
            <person name="Goeker M."/>
        </authorList>
    </citation>
    <scope>NUCLEOTIDE SEQUENCE [LARGE SCALE GENOMIC DNA]</scope>
    <source>
        <strain evidence="2 3">DSM 4006</strain>
    </source>
</reference>
<accession>A0ABT9XF30</accession>